<evidence type="ECO:0000256" key="1">
    <source>
        <dbReference type="ARBA" id="ARBA00010944"/>
    </source>
</evidence>
<comment type="function">
    <text evidence="2">Catalyzes the reduction of dTDP-6-deoxy-L-lyxo-4-hexulose to yield dTDP-L-rhamnose.</text>
</comment>
<dbReference type="AlphaFoldDB" id="A0A841D147"/>
<dbReference type="InterPro" id="IPR005913">
    <property type="entry name" value="dTDP_dehydrorham_reduct"/>
</dbReference>
<reference evidence="4 5" key="1">
    <citation type="submission" date="2020-08" db="EMBL/GenBank/DDBJ databases">
        <title>Genomic Encyclopedia of Type Strains, Phase III (KMG-III): the genomes of soil and plant-associated and newly described type strains.</title>
        <authorList>
            <person name="Whitman W."/>
        </authorList>
    </citation>
    <scope>NUCLEOTIDE SEQUENCE [LARGE SCALE GENOMIC DNA]</scope>
    <source>
        <strain evidence="4 5">CECT 3303</strain>
    </source>
</reference>
<dbReference type="EC" id="1.1.1.133" evidence="2"/>
<accession>A0A841D147</accession>
<dbReference type="SUPFAM" id="SSF51735">
    <property type="entry name" value="NAD(P)-binding Rossmann-fold domains"/>
    <property type="match status" value="1"/>
</dbReference>
<sequence>MTRWLVTGARGMLGTDLVALLRREGEQVAALGRAELDVRDVRAVAEAVRLHKPDAVVNCAGWTAVDDAEAHEAEALAVNGHAVRALAEGCAELGARLVQVSTDYVFDGTARRPYREDDPTGPVGAYGRSKLAGERAALERDHLVVRTAWLYGAHGANFVRTMIRLEAERETVSVVDDQHGQPTWTADLAAELVRLVRADAAPGVHHAVNAGRTTWYGLAREVFTLLGADPERVRPVTTAEFPRPARRPAYSVLGRRTGPALRDWRDALHTAWPSLTGGAP</sequence>
<keyword evidence="5" id="KW-1185">Reference proteome</keyword>
<feature type="domain" description="RmlD-like substrate binding" evidence="3">
    <location>
        <begin position="4"/>
        <end position="270"/>
    </location>
</feature>
<keyword evidence="2 4" id="KW-0560">Oxidoreductase</keyword>
<dbReference type="GO" id="GO:0005829">
    <property type="term" value="C:cytosol"/>
    <property type="evidence" value="ECO:0007669"/>
    <property type="project" value="TreeGrafter"/>
</dbReference>
<name>A0A841D147_PLAVE</name>
<dbReference type="GO" id="GO:0008831">
    <property type="term" value="F:dTDP-4-dehydrorhamnose reductase activity"/>
    <property type="evidence" value="ECO:0007669"/>
    <property type="project" value="UniProtKB-EC"/>
</dbReference>
<dbReference type="PANTHER" id="PTHR10491:SF4">
    <property type="entry name" value="METHIONINE ADENOSYLTRANSFERASE 2 SUBUNIT BETA"/>
    <property type="match status" value="1"/>
</dbReference>
<comment type="pathway">
    <text evidence="2">Carbohydrate biosynthesis; dTDP-L-rhamnose biosynthesis.</text>
</comment>
<dbReference type="InterPro" id="IPR029903">
    <property type="entry name" value="RmlD-like-bd"/>
</dbReference>
<dbReference type="Pfam" id="PF04321">
    <property type="entry name" value="RmlD_sub_bind"/>
    <property type="match status" value="1"/>
</dbReference>
<comment type="similarity">
    <text evidence="1 2">Belongs to the dTDP-4-dehydrorhamnose reductase family.</text>
</comment>
<dbReference type="PANTHER" id="PTHR10491">
    <property type="entry name" value="DTDP-4-DEHYDRORHAMNOSE REDUCTASE"/>
    <property type="match status" value="1"/>
</dbReference>
<dbReference type="RefSeq" id="WP_184937932.1">
    <property type="nucleotide sequence ID" value="NZ_BAAAWZ010000001.1"/>
</dbReference>
<dbReference type="GO" id="GO:0019305">
    <property type="term" value="P:dTDP-rhamnose biosynthetic process"/>
    <property type="evidence" value="ECO:0007669"/>
    <property type="project" value="UniProtKB-UniPathway"/>
</dbReference>
<evidence type="ECO:0000313" key="5">
    <source>
        <dbReference type="Proteomes" id="UP000562352"/>
    </source>
</evidence>
<dbReference type="UniPathway" id="UPA00124"/>
<dbReference type="InterPro" id="IPR036291">
    <property type="entry name" value="NAD(P)-bd_dom_sf"/>
</dbReference>
<organism evidence="4 5">
    <name type="scientific">Planomonospora venezuelensis</name>
    <dbReference type="NCBI Taxonomy" id="1999"/>
    <lineage>
        <taxon>Bacteria</taxon>
        <taxon>Bacillati</taxon>
        <taxon>Actinomycetota</taxon>
        <taxon>Actinomycetes</taxon>
        <taxon>Streptosporangiales</taxon>
        <taxon>Streptosporangiaceae</taxon>
        <taxon>Planomonospora</taxon>
    </lineage>
</organism>
<comment type="caution">
    <text evidence="4">The sequence shown here is derived from an EMBL/GenBank/DDBJ whole genome shotgun (WGS) entry which is preliminary data.</text>
</comment>
<dbReference type="NCBIfam" id="TIGR01214">
    <property type="entry name" value="rmlD"/>
    <property type="match status" value="1"/>
</dbReference>
<dbReference type="Gene3D" id="3.90.25.10">
    <property type="entry name" value="UDP-galactose 4-epimerase, domain 1"/>
    <property type="match status" value="1"/>
</dbReference>
<evidence type="ECO:0000313" key="4">
    <source>
        <dbReference type="EMBL" id="MBB5961256.1"/>
    </source>
</evidence>
<gene>
    <name evidence="4" type="ORF">FHS22_000494</name>
</gene>
<keyword evidence="2" id="KW-0521">NADP</keyword>
<evidence type="ECO:0000256" key="2">
    <source>
        <dbReference type="RuleBase" id="RU364082"/>
    </source>
</evidence>
<evidence type="ECO:0000259" key="3">
    <source>
        <dbReference type="Pfam" id="PF04321"/>
    </source>
</evidence>
<dbReference type="EMBL" id="JACHJJ010000001">
    <property type="protein sequence ID" value="MBB5961256.1"/>
    <property type="molecule type" value="Genomic_DNA"/>
</dbReference>
<dbReference type="Proteomes" id="UP000562352">
    <property type="component" value="Unassembled WGS sequence"/>
</dbReference>
<dbReference type="CDD" id="cd05254">
    <property type="entry name" value="dTDP_HR_like_SDR_e"/>
    <property type="match status" value="1"/>
</dbReference>
<dbReference type="Gene3D" id="3.40.50.720">
    <property type="entry name" value="NAD(P)-binding Rossmann-like Domain"/>
    <property type="match status" value="1"/>
</dbReference>
<proteinExistence type="inferred from homology"/>
<protein>
    <recommendedName>
        <fullName evidence="2">dTDP-4-dehydrorhamnose reductase</fullName>
        <ecNumber evidence="2">1.1.1.133</ecNumber>
    </recommendedName>
</protein>